<dbReference type="EMBL" id="SNRY01002515">
    <property type="protein sequence ID" value="KAA6324718.1"/>
    <property type="molecule type" value="Genomic_DNA"/>
</dbReference>
<name>A0A5J4QUB5_9ZZZZ</name>
<organism evidence="1">
    <name type="scientific">termite gut metagenome</name>
    <dbReference type="NCBI Taxonomy" id="433724"/>
    <lineage>
        <taxon>unclassified sequences</taxon>
        <taxon>metagenomes</taxon>
        <taxon>organismal metagenomes</taxon>
    </lineage>
</organism>
<proteinExistence type="predicted"/>
<reference evidence="1" key="1">
    <citation type="submission" date="2019-03" db="EMBL/GenBank/DDBJ databases">
        <title>Single cell metagenomics reveals metabolic interactions within the superorganism composed of flagellate Streblomastix strix and complex community of Bacteroidetes bacteria on its surface.</title>
        <authorList>
            <person name="Treitli S.C."/>
            <person name="Kolisko M."/>
            <person name="Husnik F."/>
            <person name="Keeling P."/>
            <person name="Hampl V."/>
        </authorList>
    </citation>
    <scope>NUCLEOTIDE SEQUENCE</scope>
    <source>
        <strain evidence="1">STM</strain>
    </source>
</reference>
<accession>A0A5J4QUB5</accession>
<dbReference type="AlphaFoldDB" id="A0A5J4QUB5"/>
<sequence>MFNLKNKHNIICSNSYIELTLNIPEMVKEMKRLVSEYKSQNSEFQKYDQPSSHLTYVAPSSLHGY</sequence>
<comment type="caution">
    <text evidence="1">The sequence shown here is derived from an EMBL/GenBank/DDBJ whole genome shotgun (WGS) entry which is preliminary data.</text>
</comment>
<protein>
    <submittedName>
        <fullName evidence="1">Uncharacterized protein</fullName>
    </submittedName>
</protein>
<gene>
    <name evidence="1" type="ORF">EZS27_025984</name>
</gene>
<evidence type="ECO:0000313" key="1">
    <source>
        <dbReference type="EMBL" id="KAA6324718.1"/>
    </source>
</evidence>